<dbReference type="SUPFAM" id="SSF53335">
    <property type="entry name" value="S-adenosyl-L-methionine-dependent methyltransferases"/>
    <property type="match status" value="1"/>
</dbReference>
<accession>A0A9W6LLS7</accession>
<sequence length="149" mass="17448">MYIKMSLFRRLFRSVSRKVFNYIENNGNVIFEKNGEKVFVENLFKTFKANGEKKIVFDIGANIGEYSKMLLQNSQRYNVELNLHLFEPTKSCFEILSQKFGSYKNVFINNFGVSDSNTIAKIFYDKEQSGLASLYQRNLDSYNIRLNKS</sequence>
<protein>
    <recommendedName>
        <fullName evidence="3">FkbM family methyltransferase</fullName>
    </recommendedName>
</protein>
<name>A0A9W6LLS7_9BACT</name>
<dbReference type="Gene3D" id="3.40.50.150">
    <property type="entry name" value="Vaccinia Virus protein VP39"/>
    <property type="match status" value="1"/>
</dbReference>
<dbReference type="InterPro" id="IPR029063">
    <property type="entry name" value="SAM-dependent_MTases_sf"/>
</dbReference>
<reference evidence="1" key="1">
    <citation type="submission" date="2022-12" db="EMBL/GenBank/DDBJ databases">
        <title>Reference genome sequencing for broad-spectrum identification of bacterial and archaeal isolates by mass spectrometry.</title>
        <authorList>
            <person name="Sekiguchi Y."/>
            <person name="Tourlousse D.M."/>
        </authorList>
    </citation>
    <scope>NUCLEOTIDE SEQUENCE</scope>
    <source>
        <strain evidence="1">TSL-P1</strain>
    </source>
</reference>
<keyword evidence="2" id="KW-1185">Reference proteome</keyword>
<dbReference type="AlphaFoldDB" id="A0A9W6LLS7"/>
<evidence type="ECO:0000313" key="2">
    <source>
        <dbReference type="Proteomes" id="UP001144297"/>
    </source>
</evidence>
<comment type="caution">
    <text evidence="1">The sequence shown here is derived from an EMBL/GenBank/DDBJ whole genome shotgun (WGS) entry which is preliminary data.</text>
</comment>
<evidence type="ECO:0000313" key="1">
    <source>
        <dbReference type="EMBL" id="GLI54155.1"/>
    </source>
</evidence>
<dbReference type="EMBL" id="BSDX01000001">
    <property type="protein sequence ID" value="GLI54155.1"/>
    <property type="molecule type" value="Genomic_DNA"/>
</dbReference>
<gene>
    <name evidence="1" type="ORF">TISLANDTSLP1_18480</name>
</gene>
<proteinExistence type="predicted"/>
<evidence type="ECO:0008006" key="3">
    <source>
        <dbReference type="Google" id="ProtNLM"/>
    </source>
</evidence>
<organism evidence="1 2">
    <name type="scientific">Thermodesulfovibrio yellowstonii</name>
    <dbReference type="NCBI Taxonomy" id="28262"/>
    <lineage>
        <taxon>Bacteria</taxon>
        <taxon>Pseudomonadati</taxon>
        <taxon>Nitrospirota</taxon>
        <taxon>Thermodesulfovibrionia</taxon>
        <taxon>Thermodesulfovibrionales</taxon>
        <taxon>Thermodesulfovibrionaceae</taxon>
        <taxon>Thermodesulfovibrio</taxon>
    </lineage>
</organism>
<dbReference type="Proteomes" id="UP001144297">
    <property type="component" value="Unassembled WGS sequence"/>
</dbReference>